<evidence type="ECO:0000259" key="5">
    <source>
        <dbReference type="PROSITE" id="PS51698"/>
    </source>
</evidence>
<feature type="domain" description="U-box" evidence="5">
    <location>
        <begin position="215"/>
        <end position="295"/>
    </location>
</feature>
<dbReference type="PANTHER" id="PTHR13492">
    <property type="entry name" value="RING FINGER PROTEIN 37"/>
    <property type="match status" value="1"/>
</dbReference>
<keyword evidence="1" id="KW-0479">Metal-binding</keyword>
<dbReference type="InterPro" id="IPR039847">
    <property type="entry name" value="Ubox5"/>
</dbReference>
<dbReference type="PANTHER" id="PTHR13492:SF2">
    <property type="entry name" value="RING FINGER PROTEIN 37"/>
    <property type="match status" value="1"/>
</dbReference>
<keyword evidence="2" id="KW-0863">Zinc-finger</keyword>
<dbReference type="InterPro" id="IPR017907">
    <property type="entry name" value="Znf_RING_CS"/>
</dbReference>
<sequence length="422" mass="47369">MLMNFCNSVLKPKVKSSCLCNEEYDVTNLISSNYLKYSRGFVAYVVVKPPVFVEFEFVCPVNVSHVIIWSEVGGQKSSGLELFSKHERNDTAAKIGWAMLRDGQPGVVFHQGDVEPGQVPAGFVCTLLSERAAPLRNVRNVVVRIFKTRSSVPALGRVEVWGEVSKSAPPALRASVLQLWGGGAEPPRPAARDEEERKRPSHTDDGSRRKRPACVVPEDFLDSLTYEVMALPMILPCGKAVDRSTLERHEQCEASWGRSPSDPFTGKPYTRTVHPMLDSSLKSRIDLFLLEHADEEEVRRLPRTLPRSRQAAKKPCVEEKYLNPRQLVATEERDDDKNLDAAMERALSRLPSFLHPVSSRSVRDPDPFDCGRCNRSEELYSLPCKHLLCRACLFKCINDKDLTCKVCASLFTTDGPVRWHCG</sequence>
<dbReference type="SMART" id="SM00504">
    <property type="entry name" value="Ubox"/>
    <property type="match status" value="1"/>
</dbReference>
<keyword evidence="7" id="KW-1185">Reference proteome</keyword>
<dbReference type="PROSITE" id="PS00518">
    <property type="entry name" value="ZF_RING_1"/>
    <property type="match status" value="1"/>
</dbReference>
<reference evidence="6 7" key="1">
    <citation type="submission" date="2023-02" db="EMBL/GenBank/DDBJ databases">
        <title>LHISI_Scaffold_Assembly.</title>
        <authorList>
            <person name="Stuart O.P."/>
            <person name="Cleave R."/>
            <person name="Magrath M.J.L."/>
            <person name="Mikheyev A.S."/>
        </authorList>
    </citation>
    <scope>NUCLEOTIDE SEQUENCE [LARGE SCALE GENOMIC DNA]</scope>
    <source>
        <strain evidence="6">Daus_M_001</strain>
        <tissue evidence="6">Leg muscle</tissue>
    </source>
</reference>
<gene>
    <name evidence="6" type="ORF">PR048_031999</name>
</gene>
<proteinExistence type="predicted"/>
<dbReference type="InterPro" id="IPR039925">
    <property type="entry name" value="RNF37_RING-Ubox"/>
</dbReference>
<organism evidence="6 7">
    <name type="scientific">Dryococelus australis</name>
    <dbReference type="NCBI Taxonomy" id="614101"/>
    <lineage>
        <taxon>Eukaryota</taxon>
        <taxon>Metazoa</taxon>
        <taxon>Ecdysozoa</taxon>
        <taxon>Arthropoda</taxon>
        <taxon>Hexapoda</taxon>
        <taxon>Insecta</taxon>
        <taxon>Pterygota</taxon>
        <taxon>Neoptera</taxon>
        <taxon>Polyneoptera</taxon>
        <taxon>Phasmatodea</taxon>
        <taxon>Verophasmatodea</taxon>
        <taxon>Anareolatae</taxon>
        <taxon>Phasmatidae</taxon>
        <taxon>Eurycanthinae</taxon>
        <taxon>Dryococelus</taxon>
    </lineage>
</organism>
<dbReference type="InterPro" id="IPR045696">
    <property type="entry name" value="Ubox5_N"/>
</dbReference>
<keyword evidence="3" id="KW-0862">Zinc</keyword>
<dbReference type="InterPro" id="IPR013083">
    <property type="entry name" value="Znf_RING/FYVE/PHD"/>
</dbReference>
<accession>A0ABQ9G6V1</accession>
<dbReference type="Proteomes" id="UP001159363">
    <property type="component" value="Chromosome 14"/>
</dbReference>
<dbReference type="InterPro" id="IPR003613">
    <property type="entry name" value="Ubox_domain"/>
</dbReference>
<protein>
    <recommendedName>
        <fullName evidence="5">U-box domain-containing protein</fullName>
    </recommendedName>
</protein>
<dbReference type="Pfam" id="PF04564">
    <property type="entry name" value="U-box"/>
    <property type="match status" value="1"/>
</dbReference>
<dbReference type="SUPFAM" id="SSF57850">
    <property type="entry name" value="RING/U-box"/>
    <property type="match status" value="2"/>
</dbReference>
<evidence type="ECO:0000256" key="2">
    <source>
        <dbReference type="ARBA" id="ARBA00022771"/>
    </source>
</evidence>
<evidence type="ECO:0000313" key="7">
    <source>
        <dbReference type="Proteomes" id="UP001159363"/>
    </source>
</evidence>
<evidence type="ECO:0000313" key="6">
    <source>
        <dbReference type="EMBL" id="KAJ8868190.1"/>
    </source>
</evidence>
<dbReference type="Pfam" id="PF19318">
    <property type="entry name" value="DUF5918"/>
    <property type="match status" value="2"/>
</dbReference>
<dbReference type="PROSITE" id="PS51698">
    <property type="entry name" value="U_BOX"/>
    <property type="match status" value="1"/>
</dbReference>
<dbReference type="EMBL" id="JARBHB010000015">
    <property type="protein sequence ID" value="KAJ8868190.1"/>
    <property type="molecule type" value="Genomic_DNA"/>
</dbReference>
<evidence type="ECO:0000256" key="4">
    <source>
        <dbReference type="SAM" id="MobiDB-lite"/>
    </source>
</evidence>
<feature type="region of interest" description="Disordered" evidence="4">
    <location>
        <begin position="180"/>
        <end position="211"/>
    </location>
</feature>
<feature type="compositionally biased region" description="Basic and acidic residues" evidence="4">
    <location>
        <begin position="190"/>
        <end position="207"/>
    </location>
</feature>
<dbReference type="Gene3D" id="3.30.40.10">
    <property type="entry name" value="Zinc/RING finger domain, C3HC4 (zinc finger)"/>
    <property type="match status" value="2"/>
</dbReference>
<evidence type="ECO:0000256" key="3">
    <source>
        <dbReference type="ARBA" id="ARBA00022833"/>
    </source>
</evidence>
<evidence type="ECO:0000256" key="1">
    <source>
        <dbReference type="ARBA" id="ARBA00022723"/>
    </source>
</evidence>
<dbReference type="CDD" id="cd16660">
    <property type="entry name" value="RING-Ubox_RNF37"/>
    <property type="match status" value="1"/>
</dbReference>
<name>A0ABQ9G6V1_9NEOP</name>
<comment type="caution">
    <text evidence="6">The sequence shown here is derived from an EMBL/GenBank/DDBJ whole genome shotgun (WGS) entry which is preliminary data.</text>
</comment>